<reference evidence="2" key="1">
    <citation type="submission" date="2025-08" db="UniProtKB">
        <authorList>
            <consortium name="Ensembl"/>
        </authorList>
    </citation>
    <scope>IDENTIFICATION</scope>
</reference>
<proteinExistence type="predicted"/>
<evidence type="ECO:0000313" key="3">
    <source>
        <dbReference type="Proteomes" id="UP000694423"/>
    </source>
</evidence>
<dbReference type="Gene3D" id="3.10.100.10">
    <property type="entry name" value="Mannose-Binding Protein A, subunit A"/>
    <property type="match status" value="1"/>
</dbReference>
<keyword evidence="3" id="KW-1185">Reference proteome</keyword>
<dbReference type="InterPro" id="IPR001304">
    <property type="entry name" value="C-type_lectin-like"/>
</dbReference>
<sequence>MEVKPILCPEKLLSDTTLQLFSFASKVLCCSEPLLKCLGREIAKTSPSSHVVGNTQHLAFSAHQIRDCEHSPLAWEVLFQKSCYYVSSDEMSWGESEKNCTGMGSHLVVISTEVEQVSAGLREATQQGTFVYSFWKPGEPNLPFDKKCVAIHVKGNTDSSTYSNWNNMLSFTICFRICELTAKYV</sequence>
<dbReference type="PANTHER" id="PTHR22802">
    <property type="entry name" value="C-TYPE LECTIN SUPERFAMILY MEMBER"/>
    <property type="match status" value="1"/>
</dbReference>
<evidence type="ECO:0000313" key="2">
    <source>
        <dbReference type="Ensembl" id="ENSDNVP00000016530.1"/>
    </source>
</evidence>
<dbReference type="AlphaFoldDB" id="A0A8C4JYZ8"/>
<evidence type="ECO:0000259" key="1">
    <source>
        <dbReference type="PROSITE" id="PS50041"/>
    </source>
</evidence>
<dbReference type="Proteomes" id="UP000694423">
    <property type="component" value="Unplaced"/>
</dbReference>
<dbReference type="InterPro" id="IPR016187">
    <property type="entry name" value="CTDL_fold"/>
</dbReference>
<dbReference type="SMART" id="SM00034">
    <property type="entry name" value="CLECT"/>
    <property type="match status" value="1"/>
</dbReference>
<name>A0A8C4JYZ8_DRONO</name>
<accession>A0A8C4JYZ8</accession>
<dbReference type="PANTHER" id="PTHR22802:SF456">
    <property type="entry name" value="FI01427P"/>
    <property type="match status" value="1"/>
</dbReference>
<dbReference type="InterPro" id="IPR016186">
    <property type="entry name" value="C-type_lectin-like/link_sf"/>
</dbReference>
<dbReference type="Ensembl" id="ENSDNVT00000019852.1">
    <property type="protein sequence ID" value="ENSDNVP00000016530.1"/>
    <property type="gene ID" value="ENSDNVG00000011585.1"/>
</dbReference>
<dbReference type="PROSITE" id="PS50041">
    <property type="entry name" value="C_TYPE_LECTIN_2"/>
    <property type="match status" value="1"/>
</dbReference>
<feature type="domain" description="C-type lectin" evidence="1">
    <location>
        <begin position="79"/>
        <end position="179"/>
    </location>
</feature>
<reference evidence="2" key="2">
    <citation type="submission" date="2025-09" db="UniProtKB">
        <authorList>
            <consortium name="Ensembl"/>
        </authorList>
    </citation>
    <scope>IDENTIFICATION</scope>
</reference>
<dbReference type="InterPro" id="IPR051004">
    <property type="entry name" value="DC-SIGN_domain-containing"/>
</dbReference>
<organism evidence="2 3">
    <name type="scientific">Dromaius novaehollandiae</name>
    <name type="common">Emu</name>
    <dbReference type="NCBI Taxonomy" id="8790"/>
    <lineage>
        <taxon>Eukaryota</taxon>
        <taxon>Metazoa</taxon>
        <taxon>Chordata</taxon>
        <taxon>Craniata</taxon>
        <taxon>Vertebrata</taxon>
        <taxon>Euteleostomi</taxon>
        <taxon>Archelosauria</taxon>
        <taxon>Archosauria</taxon>
        <taxon>Dinosauria</taxon>
        <taxon>Saurischia</taxon>
        <taxon>Theropoda</taxon>
        <taxon>Coelurosauria</taxon>
        <taxon>Aves</taxon>
        <taxon>Palaeognathae</taxon>
        <taxon>Casuariiformes</taxon>
        <taxon>Dromaiidae</taxon>
        <taxon>Dromaius</taxon>
    </lineage>
</organism>
<dbReference type="SUPFAM" id="SSF56436">
    <property type="entry name" value="C-type lectin-like"/>
    <property type="match status" value="1"/>
</dbReference>
<protein>
    <recommendedName>
        <fullName evidence="1">C-type lectin domain-containing protein</fullName>
    </recommendedName>
</protein>